<evidence type="ECO:0000313" key="2">
    <source>
        <dbReference type="Proteomes" id="UP000000763"/>
    </source>
</evidence>
<dbReference type="Proteomes" id="UP000000763">
    <property type="component" value="Chromosome 2"/>
</dbReference>
<reference evidence="2" key="1">
    <citation type="journal article" date="2005" name="Nature">
        <title>The map-based sequence of the rice genome.</title>
        <authorList>
            <consortium name="International rice genome sequencing project (IRGSP)"/>
            <person name="Matsumoto T."/>
            <person name="Wu J."/>
            <person name="Kanamori H."/>
            <person name="Katayose Y."/>
            <person name="Fujisawa M."/>
            <person name="Namiki N."/>
            <person name="Mizuno H."/>
            <person name="Yamamoto K."/>
            <person name="Antonio B.A."/>
            <person name="Baba T."/>
            <person name="Sakata K."/>
            <person name="Nagamura Y."/>
            <person name="Aoki H."/>
            <person name="Arikawa K."/>
            <person name="Arita K."/>
            <person name="Bito T."/>
            <person name="Chiden Y."/>
            <person name="Fujitsuka N."/>
            <person name="Fukunaka R."/>
            <person name="Hamada M."/>
            <person name="Harada C."/>
            <person name="Hayashi A."/>
            <person name="Hijishita S."/>
            <person name="Honda M."/>
            <person name="Hosokawa S."/>
            <person name="Ichikawa Y."/>
            <person name="Idonuma A."/>
            <person name="Iijima M."/>
            <person name="Ikeda M."/>
            <person name="Ikeno M."/>
            <person name="Ito K."/>
            <person name="Ito S."/>
            <person name="Ito T."/>
            <person name="Ito Y."/>
            <person name="Ito Y."/>
            <person name="Iwabuchi A."/>
            <person name="Kamiya K."/>
            <person name="Karasawa W."/>
            <person name="Kurita K."/>
            <person name="Katagiri S."/>
            <person name="Kikuta A."/>
            <person name="Kobayashi H."/>
            <person name="Kobayashi N."/>
            <person name="Machita K."/>
            <person name="Maehara T."/>
            <person name="Masukawa M."/>
            <person name="Mizubayashi T."/>
            <person name="Mukai Y."/>
            <person name="Nagasaki H."/>
            <person name="Nagata Y."/>
            <person name="Naito S."/>
            <person name="Nakashima M."/>
            <person name="Nakama Y."/>
            <person name="Nakamichi Y."/>
            <person name="Nakamura M."/>
            <person name="Meguro A."/>
            <person name="Negishi M."/>
            <person name="Ohta I."/>
            <person name="Ohta T."/>
            <person name="Okamoto M."/>
            <person name="Ono N."/>
            <person name="Saji S."/>
            <person name="Sakaguchi M."/>
            <person name="Sakai K."/>
            <person name="Shibata M."/>
            <person name="Shimokawa T."/>
            <person name="Song J."/>
            <person name="Takazaki Y."/>
            <person name="Terasawa K."/>
            <person name="Tsugane M."/>
            <person name="Tsuji K."/>
            <person name="Ueda S."/>
            <person name="Waki K."/>
            <person name="Yamagata H."/>
            <person name="Yamamoto M."/>
            <person name="Yamamoto S."/>
            <person name="Yamane H."/>
            <person name="Yoshiki S."/>
            <person name="Yoshihara R."/>
            <person name="Yukawa K."/>
            <person name="Zhong H."/>
            <person name="Yano M."/>
            <person name="Yuan Q."/>
            <person name="Ouyang S."/>
            <person name="Liu J."/>
            <person name="Jones K.M."/>
            <person name="Gansberger K."/>
            <person name="Moffat K."/>
            <person name="Hill J."/>
            <person name="Bera J."/>
            <person name="Fadrosh D."/>
            <person name="Jin S."/>
            <person name="Johri S."/>
            <person name="Kim M."/>
            <person name="Overton L."/>
            <person name="Reardon M."/>
            <person name="Tsitrin T."/>
            <person name="Vuong H."/>
            <person name="Weaver B."/>
            <person name="Ciecko A."/>
            <person name="Tallon L."/>
            <person name="Jackson J."/>
            <person name="Pai G."/>
            <person name="Aken S.V."/>
            <person name="Utterback T."/>
            <person name="Reidmuller S."/>
            <person name="Feldblyum T."/>
            <person name="Hsiao J."/>
            <person name="Zismann V."/>
            <person name="Iobst S."/>
            <person name="de Vazeille A.R."/>
            <person name="Buell C.R."/>
            <person name="Ying K."/>
            <person name="Li Y."/>
            <person name="Lu T."/>
            <person name="Huang Y."/>
            <person name="Zhao Q."/>
            <person name="Feng Q."/>
            <person name="Zhang L."/>
            <person name="Zhu J."/>
            <person name="Weng Q."/>
            <person name="Mu J."/>
            <person name="Lu Y."/>
            <person name="Fan D."/>
            <person name="Liu Y."/>
            <person name="Guan J."/>
            <person name="Zhang Y."/>
            <person name="Yu S."/>
            <person name="Liu X."/>
            <person name="Zhang Y."/>
            <person name="Hong G."/>
            <person name="Han B."/>
            <person name="Choisne N."/>
            <person name="Demange N."/>
            <person name="Orjeda G."/>
            <person name="Samain S."/>
            <person name="Cattolico L."/>
            <person name="Pelletier E."/>
            <person name="Couloux A."/>
            <person name="Segurens B."/>
            <person name="Wincker P."/>
            <person name="D'Hont A."/>
            <person name="Scarpelli C."/>
            <person name="Weissenbach J."/>
            <person name="Salanoubat M."/>
            <person name="Quetier F."/>
            <person name="Yu Y."/>
            <person name="Kim H.R."/>
            <person name="Rambo T."/>
            <person name="Currie J."/>
            <person name="Collura K."/>
            <person name="Luo M."/>
            <person name="Yang T."/>
            <person name="Ammiraju J.S.S."/>
            <person name="Engler F."/>
            <person name="Soderlund C."/>
            <person name="Wing R.A."/>
            <person name="Palmer L.E."/>
            <person name="de la Bastide M."/>
            <person name="Spiegel L."/>
            <person name="Nascimento L."/>
            <person name="Zutavern T."/>
            <person name="O'Shaughnessy A."/>
            <person name="Dike S."/>
            <person name="Dedhia N."/>
            <person name="Preston R."/>
            <person name="Balija V."/>
            <person name="McCombie W.R."/>
            <person name="Chow T."/>
            <person name="Chen H."/>
            <person name="Chung M."/>
            <person name="Chen C."/>
            <person name="Shaw J."/>
            <person name="Wu H."/>
            <person name="Hsiao K."/>
            <person name="Chao Y."/>
            <person name="Chu M."/>
            <person name="Cheng C."/>
            <person name="Hour A."/>
            <person name="Lee P."/>
            <person name="Lin S."/>
            <person name="Lin Y."/>
            <person name="Liou J."/>
            <person name="Liu S."/>
            <person name="Hsing Y."/>
            <person name="Raghuvanshi S."/>
            <person name="Mohanty A."/>
            <person name="Bharti A.K."/>
            <person name="Gaur A."/>
            <person name="Gupta V."/>
            <person name="Kumar D."/>
            <person name="Ravi V."/>
            <person name="Vij S."/>
            <person name="Kapur A."/>
            <person name="Khurana P."/>
            <person name="Khurana P."/>
            <person name="Khurana J.P."/>
            <person name="Tyagi A.K."/>
            <person name="Gaikwad K."/>
            <person name="Singh A."/>
            <person name="Dalal V."/>
            <person name="Srivastava S."/>
            <person name="Dixit A."/>
            <person name="Pal A.K."/>
            <person name="Ghazi I.A."/>
            <person name="Yadav M."/>
            <person name="Pandit A."/>
            <person name="Bhargava A."/>
            <person name="Sureshbabu K."/>
            <person name="Batra K."/>
            <person name="Sharma T.R."/>
            <person name="Mohapatra T."/>
            <person name="Singh N.K."/>
            <person name="Messing J."/>
            <person name="Nelson A.B."/>
            <person name="Fuks G."/>
            <person name="Kavchok S."/>
            <person name="Keizer G."/>
            <person name="Linton E."/>
            <person name="Llaca V."/>
            <person name="Song R."/>
            <person name="Tanyolac B."/>
            <person name="Young S."/>
            <person name="Ho-Il K."/>
            <person name="Hahn J.H."/>
            <person name="Sangsakoo G."/>
            <person name="Vanavichit A."/>
            <person name="de Mattos Luiz.A.T."/>
            <person name="Zimmer P.D."/>
            <person name="Malone G."/>
            <person name="Dellagostin O."/>
            <person name="de Oliveira A.C."/>
            <person name="Bevan M."/>
            <person name="Bancroft I."/>
            <person name="Minx P."/>
            <person name="Cordum H."/>
            <person name="Wilson R."/>
            <person name="Cheng Z."/>
            <person name="Jin W."/>
            <person name="Jiang J."/>
            <person name="Leong S.A."/>
            <person name="Iwama H."/>
            <person name="Gojobori T."/>
            <person name="Itoh T."/>
            <person name="Niimura Y."/>
            <person name="Fujii Y."/>
            <person name="Habara T."/>
            <person name="Sakai H."/>
            <person name="Sato Y."/>
            <person name="Wilson G."/>
            <person name="Kumar K."/>
            <person name="McCouch S."/>
            <person name="Juretic N."/>
            <person name="Hoen D."/>
            <person name="Wright S."/>
            <person name="Bruskiewich R."/>
            <person name="Bureau T."/>
            <person name="Miyao A."/>
            <person name="Hirochika H."/>
            <person name="Nishikawa T."/>
            <person name="Kadowaki K."/>
            <person name="Sugiura M."/>
            <person name="Burr B."/>
            <person name="Sasaki T."/>
        </authorList>
    </citation>
    <scope>NUCLEOTIDE SEQUENCE [LARGE SCALE GENOMIC DNA]</scope>
    <source>
        <strain evidence="2">cv. Nipponbare</strain>
    </source>
</reference>
<sequence length="54" mass="6454">MRALLSSLRPAPVRRFLSVPARGGRRGERDEDDERWGEIRRKKMRDEDRVKFVT</sequence>
<protein>
    <submittedName>
        <fullName evidence="1">Uncharacterized protein</fullName>
    </submittedName>
</protein>
<organism evidence="1 2">
    <name type="scientific">Oryza sativa subsp. japonica</name>
    <name type="common">Rice</name>
    <dbReference type="NCBI Taxonomy" id="39947"/>
    <lineage>
        <taxon>Eukaryota</taxon>
        <taxon>Viridiplantae</taxon>
        <taxon>Streptophyta</taxon>
        <taxon>Embryophyta</taxon>
        <taxon>Tracheophyta</taxon>
        <taxon>Spermatophyta</taxon>
        <taxon>Magnoliopsida</taxon>
        <taxon>Liliopsida</taxon>
        <taxon>Poales</taxon>
        <taxon>Poaceae</taxon>
        <taxon>BOP clade</taxon>
        <taxon>Oryzoideae</taxon>
        <taxon>Oryzeae</taxon>
        <taxon>Oryzinae</taxon>
        <taxon>Oryza</taxon>
        <taxon>Oryza sativa</taxon>
    </lineage>
</organism>
<dbReference type="EMBL" id="AP004772">
    <property type="protein sequence ID" value="BAD25379.1"/>
    <property type="molecule type" value="Genomic_DNA"/>
</dbReference>
<accession>Q6H7C0</accession>
<proteinExistence type="predicted"/>
<evidence type="ECO:0000313" key="1">
    <source>
        <dbReference type="EMBL" id="BAD25379.1"/>
    </source>
</evidence>
<reference evidence="2" key="2">
    <citation type="journal article" date="2008" name="Nucleic Acids Res.">
        <title>The rice annotation project database (RAP-DB): 2008 update.</title>
        <authorList>
            <consortium name="The rice annotation project (RAP)"/>
        </authorList>
    </citation>
    <scope>GENOME REANNOTATION</scope>
    <source>
        <strain evidence="2">cv. Nipponbare</strain>
    </source>
</reference>
<name>Q6H7C0_ORYSJ</name>
<dbReference type="AlphaFoldDB" id="Q6H7C0"/>
<gene>
    <name evidence="1" type="primary">P0415B12.10</name>
</gene>